<evidence type="ECO:0000256" key="7">
    <source>
        <dbReference type="ARBA" id="ARBA00022759"/>
    </source>
</evidence>
<feature type="binding site" evidence="10">
    <location>
        <position position="72"/>
    </location>
    <ligand>
        <name>Mg(2+)</name>
        <dbReference type="ChEBI" id="CHEBI:18420"/>
        <label>1</label>
    </ligand>
</feature>
<dbReference type="GO" id="GO:0043137">
    <property type="term" value="P:DNA replication, removal of RNA primer"/>
    <property type="evidence" value="ECO:0007669"/>
    <property type="project" value="TreeGrafter"/>
</dbReference>
<comment type="cofactor">
    <cofactor evidence="10">
        <name>Mg(2+)</name>
        <dbReference type="ChEBI" id="CHEBI:18420"/>
    </cofactor>
    <text evidence="10">Binds 1 Mg(2+) ion per subunit. May bind a second metal ion at a regulatory site, or after substrate binding.</text>
</comment>
<dbReference type="EMBL" id="MHRF01000007">
    <property type="protein sequence ID" value="OHA18131.1"/>
    <property type="molecule type" value="Genomic_DNA"/>
</dbReference>
<dbReference type="GO" id="GO:0005737">
    <property type="term" value="C:cytoplasm"/>
    <property type="evidence" value="ECO:0007669"/>
    <property type="project" value="UniProtKB-SubCell"/>
</dbReference>
<dbReference type="CDD" id="cd09278">
    <property type="entry name" value="RNase_HI_prokaryote_like"/>
    <property type="match status" value="1"/>
</dbReference>
<proteinExistence type="inferred from homology"/>
<accession>A0A1G2M521</accession>
<evidence type="ECO:0000313" key="12">
    <source>
        <dbReference type="EMBL" id="OHA18131.1"/>
    </source>
</evidence>
<sequence>MIPNPILIFTDGASKGNPGSGGWGAIVASDDSVQEFGGREDHTTNNRMELSAAINALSKIPNSKFQILLYSDSSYVVNGITKWVHGWKKNGWQTATKKPVENQDLWEQLSGLAEGRSIEWKRIAGHADTPANTRADEIASAFADGESPQLFSGSQSEYKIDLSIIGVQSGGRRQSPYAYVSLVDGKIETHQTWGECERRVKGKTARYKKVFSKEEEDRVIADFKK</sequence>
<dbReference type="PROSITE" id="PS50879">
    <property type="entry name" value="RNASE_H_1"/>
    <property type="match status" value="1"/>
</dbReference>
<name>A0A1G2M521_9BACT</name>
<keyword evidence="9 10" id="KW-0460">Magnesium</keyword>
<comment type="function">
    <text evidence="10">Endonuclease that specifically degrades the RNA of RNA-DNA hybrids.</text>
</comment>
<evidence type="ECO:0000313" key="13">
    <source>
        <dbReference type="Proteomes" id="UP000178873"/>
    </source>
</evidence>
<feature type="binding site" evidence="10">
    <location>
        <position position="49"/>
    </location>
    <ligand>
        <name>Mg(2+)</name>
        <dbReference type="ChEBI" id="CHEBI:18420"/>
        <label>1</label>
    </ligand>
</feature>
<evidence type="ECO:0000256" key="4">
    <source>
        <dbReference type="ARBA" id="ARBA00012180"/>
    </source>
</evidence>
<dbReference type="PANTHER" id="PTHR10642:SF26">
    <property type="entry name" value="RIBONUCLEASE H1"/>
    <property type="match status" value="1"/>
</dbReference>
<dbReference type="InterPro" id="IPR022892">
    <property type="entry name" value="RNaseHI"/>
</dbReference>
<gene>
    <name evidence="10" type="primary">rnhA</name>
    <name evidence="12" type="ORF">A2664_01520</name>
</gene>
<evidence type="ECO:0000256" key="3">
    <source>
        <dbReference type="ARBA" id="ARBA00011245"/>
    </source>
</evidence>
<evidence type="ECO:0000256" key="2">
    <source>
        <dbReference type="ARBA" id="ARBA00005300"/>
    </source>
</evidence>
<protein>
    <recommendedName>
        <fullName evidence="4 10">Ribonuclease H</fullName>
        <shortName evidence="10">RNase H</shortName>
        <ecNumber evidence="4 10">3.1.26.4</ecNumber>
    </recommendedName>
</protein>
<dbReference type="InterPro" id="IPR036397">
    <property type="entry name" value="RNaseH_sf"/>
</dbReference>
<evidence type="ECO:0000256" key="6">
    <source>
        <dbReference type="ARBA" id="ARBA00022723"/>
    </source>
</evidence>
<feature type="binding site" evidence="10">
    <location>
        <position position="136"/>
    </location>
    <ligand>
        <name>Mg(2+)</name>
        <dbReference type="ChEBI" id="CHEBI:18420"/>
        <label>2</label>
    </ligand>
</feature>
<evidence type="ECO:0000256" key="9">
    <source>
        <dbReference type="ARBA" id="ARBA00022842"/>
    </source>
</evidence>
<dbReference type="GO" id="GO:0003676">
    <property type="term" value="F:nucleic acid binding"/>
    <property type="evidence" value="ECO:0007669"/>
    <property type="project" value="InterPro"/>
</dbReference>
<dbReference type="Proteomes" id="UP000178873">
    <property type="component" value="Unassembled WGS sequence"/>
</dbReference>
<dbReference type="PANTHER" id="PTHR10642">
    <property type="entry name" value="RIBONUCLEASE H1"/>
    <property type="match status" value="1"/>
</dbReference>
<keyword evidence="7 10" id="KW-0255">Endonuclease</keyword>
<dbReference type="HAMAP" id="MF_00042">
    <property type="entry name" value="RNase_H"/>
    <property type="match status" value="1"/>
</dbReference>
<dbReference type="Gene3D" id="3.30.420.10">
    <property type="entry name" value="Ribonuclease H-like superfamily/Ribonuclease H"/>
    <property type="match status" value="1"/>
</dbReference>
<dbReference type="NCBIfam" id="NF001236">
    <property type="entry name" value="PRK00203.1"/>
    <property type="match status" value="1"/>
</dbReference>
<evidence type="ECO:0000256" key="5">
    <source>
        <dbReference type="ARBA" id="ARBA00022722"/>
    </source>
</evidence>
<keyword evidence="5 10" id="KW-0540">Nuclease</keyword>
<comment type="similarity">
    <text evidence="2 10">Belongs to the RNase H family.</text>
</comment>
<evidence type="ECO:0000256" key="1">
    <source>
        <dbReference type="ARBA" id="ARBA00000077"/>
    </source>
</evidence>
<organism evidence="12 13">
    <name type="scientific">Candidatus Taylorbacteria bacterium RIFCSPHIGHO2_01_FULL_46_22b</name>
    <dbReference type="NCBI Taxonomy" id="1802301"/>
    <lineage>
        <taxon>Bacteria</taxon>
        <taxon>Candidatus Tayloriibacteriota</taxon>
    </lineage>
</organism>
<keyword evidence="6 10" id="KW-0479">Metal-binding</keyword>
<comment type="subcellular location">
    <subcellularLocation>
        <location evidence="10">Cytoplasm</location>
    </subcellularLocation>
</comment>
<evidence type="ECO:0000256" key="10">
    <source>
        <dbReference type="HAMAP-Rule" id="MF_00042"/>
    </source>
</evidence>
<dbReference type="InterPro" id="IPR012337">
    <property type="entry name" value="RNaseH-like_sf"/>
</dbReference>
<comment type="catalytic activity">
    <reaction evidence="1 10">
        <text>Endonucleolytic cleavage to 5'-phosphomonoester.</text>
        <dbReference type="EC" id="3.1.26.4"/>
    </reaction>
</comment>
<dbReference type="EC" id="3.1.26.4" evidence="4 10"/>
<evidence type="ECO:0000259" key="11">
    <source>
        <dbReference type="PROSITE" id="PS50879"/>
    </source>
</evidence>
<dbReference type="Pfam" id="PF00075">
    <property type="entry name" value="RNase_H"/>
    <property type="match status" value="1"/>
</dbReference>
<feature type="domain" description="RNase H type-1" evidence="11">
    <location>
        <begin position="2"/>
        <end position="144"/>
    </location>
</feature>
<dbReference type="GO" id="GO:0000287">
    <property type="term" value="F:magnesium ion binding"/>
    <property type="evidence" value="ECO:0007669"/>
    <property type="project" value="UniProtKB-UniRule"/>
</dbReference>
<dbReference type="SUPFAM" id="SSF53098">
    <property type="entry name" value="Ribonuclease H-like"/>
    <property type="match status" value="1"/>
</dbReference>
<comment type="caution">
    <text evidence="12">The sequence shown here is derived from an EMBL/GenBank/DDBJ whole genome shotgun (WGS) entry which is preliminary data.</text>
</comment>
<reference evidence="12 13" key="1">
    <citation type="journal article" date="2016" name="Nat. Commun.">
        <title>Thousands of microbial genomes shed light on interconnected biogeochemical processes in an aquifer system.</title>
        <authorList>
            <person name="Anantharaman K."/>
            <person name="Brown C.T."/>
            <person name="Hug L.A."/>
            <person name="Sharon I."/>
            <person name="Castelle C.J."/>
            <person name="Probst A.J."/>
            <person name="Thomas B.C."/>
            <person name="Singh A."/>
            <person name="Wilkins M.J."/>
            <person name="Karaoz U."/>
            <person name="Brodie E.L."/>
            <person name="Williams K.H."/>
            <person name="Hubbard S.S."/>
            <person name="Banfield J.F."/>
        </authorList>
    </citation>
    <scope>NUCLEOTIDE SEQUENCE [LARGE SCALE GENOMIC DNA]</scope>
</reference>
<feature type="binding site" evidence="10">
    <location>
        <position position="11"/>
    </location>
    <ligand>
        <name>Mg(2+)</name>
        <dbReference type="ChEBI" id="CHEBI:18420"/>
        <label>1</label>
    </ligand>
</feature>
<feature type="binding site" evidence="10">
    <location>
        <position position="11"/>
    </location>
    <ligand>
        <name>Mg(2+)</name>
        <dbReference type="ChEBI" id="CHEBI:18420"/>
        <label>2</label>
    </ligand>
</feature>
<comment type="subunit">
    <text evidence="3 10">Monomer.</text>
</comment>
<dbReference type="InterPro" id="IPR050092">
    <property type="entry name" value="RNase_H"/>
</dbReference>
<dbReference type="GO" id="GO:0004523">
    <property type="term" value="F:RNA-DNA hybrid ribonuclease activity"/>
    <property type="evidence" value="ECO:0007669"/>
    <property type="project" value="UniProtKB-UniRule"/>
</dbReference>
<evidence type="ECO:0000256" key="8">
    <source>
        <dbReference type="ARBA" id="ARBA00022801"/>
    </source>
</evidence>
<dbReference type="STRING" id="1802301.A2664_01520"/>
<keyword evidence="8 10" id="KW-0378">Hydrolase</keyword>
<dbReference type="AlphaFoldDB" id="A0A1G2M521"/>
<keyword evidence="10" id="KW-0963">Cytoplasm</keyword>
<dbReference type="InterPro" id="IPR002156">
    <property type="entry name" value="RNaseH_domain"/>
</dbReference>